<sequence length="201" mass="22267">MKALLTGLWLTLALLSLPVVAEDMKAITEDGRRVILGSDGRWRFDYKASASRLQISDSPYRPAVKAFSVSFDTEKWGLAPANSSEGSNKRAFKHRTLPLYAVVISDEIPVSKEVMRSLIISNAKNGATDVKVLVDETKSSKGKEVGSMRFLANRDGIDFVVASYYYGDGRGNIQVMCWTGQSLFYKYQTDCQSFLDGLSID</sequence>
<feature type="signal peptide" evidence="1">
    <location>
        <begin position="1"/>
        <end position="21"/>
    </location>
</feature>
<proteinExistence type="predicted"/>
<reference evidence="3" key="1">
    <citation type="submission" date="2017-04" db="EMBL/GenBank/DDBJ databases">
        <authorList>
            <person name="Varghese N."/>
            <person name="Submissions S."/>
        </authorList>
    </citation>
    <scope>NUCLEOTIDE SEQUENCE [LARGE SCALE GENOMIC DNA]</scope>
    <source>
        <strain evidence="3">DSM 22618</strain>
    </source>
</reference>
<gene>
    <name evidence="2" type="ORF">SAMN02745746_02106</name>
</gene>
<name>A0A1Y6BR24_9NEIS</name>
<dbReference type="AlphaFoldDB" id="A0A1Y6BR24"/>
<evidence type="ECO:0000313" key="3">
    <source>
        <dbReference type="Proteomes" id="UP000192920"/>
    </source>
</evidence>
<feature type="chain" id="PRO_5011989110" evidence="1">
    <location>
        <begin position="22"/>
        <end position="201"/>
    </location>
</feature>
<organism evidence="2 3">
    <name type="scientific">Pseudogulbenkiania subflava DSM 22618</name>
    <dbReference type="NCBI Taxonomy" id="1123014"/>
    <lineage>
        <taxon>Bacteria</taxon>
        <taxon>Pseudomonadati</taxon>
        <taxon>Pseudomonadota</taxon>
        <taxon>Betaproteobacteria</taxon>
        <taxon>Neisseriales</taxon>
        <taxon>Chromobacteriaceae</taxon>
        <taxon>Pseudogulbenkiania</taxon>
    </lineage>
</organism>
<evidence type="ECO:0000256" key="1">
    <source>
        <dbReference type="SAM" id="SignalP"/>
    </source>
</evidence>
<evidence type="ECO:0000313" key="2">
    <source>
        <dbReference type="EMBL" id="SMF24671.1"/>
    </source>
</evidence>
<dbReference type="EMBL" id="FXAG01000010">
    <property type="protein sequence ID" value="SMF24671.1"/>
    <property type="molecule type" value="Genomic_DNA"/>
</dbReference>
<dbReference type="RefSeq" id="WP_143477807.1">
    <property type="nucleotide sequence ID" value="NZ_FXAG01000010.1"/>
</dbReference>
<dbReference type="Proteomes" id="UP000192920">
    <property type="component" value="Unassembled WGS sequence"/>
</dbReference>
<protein>
    <submittedName>
        <fullName evidence="2">Uncharacterized protein</fullName>
    </submittedName>
</protein>
<keyword evidence="1" id="KW-0732">Signal</keyword>
<dbReference type="STRING" id="1123014.SAMN02745746_02106"/>
<keyword evidence="3" id="KW-1185">Reference proteome</keyword>
<accession>A0A1Y6BR24</accession>